<evidence type="ECO:0000313" key="2">
    <source>
        <dbReference type="Proteomes" id="UP001558613"/>
    </source>
</evidence>
<name>A0ABR3NHM5_9TELE</name>
<evidence type="ECO:0000313" key="1">
    <source>
        <dbReference type="EMBL" id="KAL1276478.1"/>
    </source>
</evidence>
<dbReference type="Proteomes" id="UP001558613">
    <property type="component" value="Unassembled WGS sequence"/>
</dbReference>
<keyword evidence="2" id="KW-1185">Reference proteome</keyword>
<evidence type="ECO:0008006" key="3">
    <source>
        <dbReference type="Google" id="ProtNLM"/>
    </source>
</evidence>
<proteinExistence type="predicted"/>
<protein>
    <recommendedName>
        <fullName evidence="3">HTH psq-type domain-containing protein</fullName>
    </recommendedName>
</protein>
<gene>
    <name evidence="1" type="ORF">QQF64_036101</name>
</gene>
<reference evidence="1 2" key="1">
    <citation type="submission" date="2023-09" db="EMBL/GenBank/DDBJ databases">
        <authorList>
            <person name="Wang M."/>
        </authorList>
    </citation>
    <scope>NUCLEOTIDE SEQUENCE [LARGE SCALE GENOMIC DNA]</scope>
    <source>
        <strain evidence="1">GT-2023</strain>
        <tissue evidence="1">Liver</tissue>
    </source>
</reference>
<accession>A0ABR3NHM5</accession>
<comment type="caution">
    <text evidence="1">The sequence shown here is derived from an EMBL/GenBank/DDBJ whole genome shotgun (WGS) entry which is preliminary data.</text>
</comment>
<organism evidence="1 2">
    <name type="scientific">Cirrhinus molitorella</name>
    <name type="common">mud carp</name>
    <dbReference type="NCBI Taxonomy" id="172907"/>
    <lineage>
        <taxon>Eukaryota</taxon>
        <taxon>Metazoa</taxon>
        <taxon>Chordata</taxon>
        <taxon>Craniata</taxon>
        <taxon>Vertebrata</taxon>
        <taxon>Euteleostomi</taxon>
        <taxon>Actinopterygii</taxon>
        <taxon>Neopterygii</taxon>
        <taxon>Teleostei</taxon>
        <taxon>Ostariophysi</taxon>
        <taxon>Cypriniformes</taxon>
        <taxon>Cyprinidae</taxon>
        <taxon>Labeoninae</taxon>
        <taxon>Labeonini</taxon>
        <taxon>Cirrhinus</taxon>
    </lineage>
</organism>
<sequence>MPNIRKRKTDRGVPFPVLERASDEIRQGKSVRGVAKTYGICHVTLHRFYKKRSQGSKTLPIVGYWTPKRVFYTRAGAPLKRLPNAGS</sequence>
<dbReference type="EMBL" id="JAYMGO010000004">
    <property type="protein sequence ID" value="KAL1276478.1"/>
    <property type="molecule type" value="Genomic_DNA"/>
</dbReference>